<dbReference type="GO" id="GO:0043190">
    <property type="term" value="C:ATP-binding cassette (ABC) transporter complex"/>
    <property type="evidence" value="ECO:0007669"/>
    <property type="project" value="InterPro"/>
</dbReference>
<dbReference type="SMART" id="SM00382">
    <property type="entry name" value="AAA"/>
    <property type="match status" value="1"/>
</dbReference>
<keyword evidence="4 6" id="KW-0067">ATP-binding</keyword>
<keyword evidence="3" id="KW-0547">Nucleotide-binding</keyword>
<keyword evidence="7" id="KW-1185">Reference proteome</keyword>
<dbReference type="InterPro" id="IPR017871">
    <property type="entry name" value="ABC_transporter-like_CS"/>
</dbReference>
<evidence type="ECO:0000256" key="2">
    <source>
        <dbReference type="ARBA" id="ARBA00022448"/>
    </source>
</evidence>
<accession>A0A3A5L1X9</accession>
<dbReference type="FunFam" id="3.40.50.300:FF:000151">
    <property type="entry name" value="Lipopolysaccharide ABC transporter ATP-binding protein"/>
    <property type="match status" value="1"/>
</dbReference>
<dbReference type="PANTHER" id="PTHR45772:SF10">
    <property type="entry name" value="LIPOPOLYSACCHARIDE EXPORT SYSTEM ATP-BINDING PROTEIN LPTB"/>
    <property type="match status" value="1"/>
</dbReference>
<evidence type="ECO:0000256" key="3">
    <source>
        <dbReference type="ARBA" id="ARBA00022741"/>
    </source>
</evidence>
<reference evidence="6 7" key="1">
    <citation type="submission" date="2018-09" db="EMBL/GenBank/DDBJ databases">
        <title>Mesorhizobium carmichaelinearum sp. nov. isolated from Carmichaelinea spp. root nodules in New Zealand.</title>
        <authorList>
            <person name="De Meyer S.E."/>
        </authorList>
    </citation>
    <scope>NUCLEOTIDE SEQUENCE [LARGE SCALE GENOMIC DNA]</scope>
    <source>
        <strain evidence="6 7">ICMP19557</strain>
    </source>
</reference>
<dbReference type="InterPro" id="IPR003439">
    <property type="entry name" value="ABC_transporter-like_ATP-bd"/>
</dbReference>
<gene>
    <name evidence="6" type="primary">lptB</name>
    <name evidence="6" type="ORF">D3227_10095</name>
</gene>
<evidence type="ECO:0000313" key="7">
    <source>
        <dbReference type="Proteomes" id="UP000272706"/>
    </source>
</evidence>
<dbReference type="GO" id="GO:0005524">
    <property type="term" value="F:ATP binding"/>
    <property type="evidence" value="ECO:0007669"/>
    <property type="project" value="UniProtKB-KW"/>
</dbReference>
<dbReference type="InterPro" id="IPR027417">
    <property type="entry name" value="P-loop_NTPase"/>
</dbReference>
<dbReference type="RefSeq" id="WP_006200390.1">
    <property type="nucleotide sequence ID" value="NZ_QZWZ01000006.1"/>
</dbReference>
<dbReference type="InterPro" id="IPR003593">
    <property type="entry name" value="AAA+_ATPase"/>
</dbReference>
<evidence type="ECO:0000313" key="6">
    <source>
        <dbReference type="EMBL" id="RJT40323.1"/>
    </source>
</evidence>
<dbReference type="OrthoDB" id="9776369at2"/>
<feature type="domain" description="ABC transporter" evidence="5">
    <location>
        <begin position="36"/>
        <end position="268"/>
    </location>
</feature>
<protein>
    <submittedName>
        <fullName evidence="6">LPS export ABC transporter ATP-binding protein</fullName>
    </submittedName>
</protein>
<organism evidence="6 7">
    <name type="scientific">Mesorhizobium waimense</name>
    <dbReference type="NCBI Taxonomy" id="1300307"/>
    <lineage>
        <taxon>Bacteria</taxon>
        <taxon>Pseudomonadati</taxon>
        <taxon>Pseudomonadota</taxon>
        <taxon>Alphaproteobacteria</taxon>
        <taxon>Hyphomicrobiales</taxon>
        <taxon>Phyllobacteriaceae</taxon>
        <taxon>Mesorhizobium</taxon>
    </lineage>
</organism>
<dbReference type="Pfam" id="PF00005">
    <property type="entry name" value="ABC_tran"/>
    <property type="match status" value="1"/>
</dbReference>
<dbReference type="GO" id="GO:0055085">
    <property type="term" value="P:transmembrane transport"/>
    <property type="evidence" value="ECO:0007669"/>
    <property type="project" value="InterPro"/>
</dbReference>
<dbReference type="Proteomes" id="UP000272706">
    <property type="component" value="Unassembled WGS sequence"/>
</dbReference>
<dbReference type="EMBL" id="QZWZ01000006">
    <property type="protein sequence ID" value="RJT40323.1"/>
    <property type="molecule type" value="Genomic_DNA"/>
</dbReference>
<dbReference type="GO" id="GO:0016887">
    <property type="term" value="F:ATP hydrolysis activity"/>
    <property type="evidence" value="ECO:0007669"/>
    <property type="project" value="InterPro"/>
</dbReference>
<dbReference type="AlphaFoldDB" id="A0A3A5L1X9"/>
<dbReference type="InterPro" id="IPR030921">
    <property type="entry name" value="LPS_export_LptB"/>
</dbReference>
<dbReference type="SUPFAM" id="SSF52540">
    <property type="entry name" value="P-loop containing nucleoside triphosphate hydrolases"/>
    <property type="match status" value="1"/>
</dbReference>
<comment type="caution">
    <text evidence="6">The sequence shown here is derived from an EMBL/GenBank/DDBJ whole genome shotgun (WGS) entry which is preliminary data.</text>
</comment>
<dbReference type="PROSITE" id="PS50893">
    <property type="entry name" value="ABC_TRANSPORTER_2"/>
    <property type="match status" value="1"/>
</dbReference>
<dbReference type="InterPro" id="IPR051120">
    <property type="entry name" value="ABC_AA/LPS_Transport"/>
</dbReference>
<dbReference type="NCBIfam" id="TIGR04406">
    <property type="entry name" value="LPS_export_lptB"/>
    <property type="match status" value="1"/>
</dbReference>
<dbReference type="PROSITE" id="PS00211">
    <property type="entry name" value="ABC_TRANSPORTER_1"/>
    <property type="match status" value="1"/>
</dbReference>
<evidence type="ECO:0000259" key="5">
    <source>
        <dbReference type="PROSITE" id="PS50893"/>
    </source>
</evidence>
<keyword evidence="2" id="KW-0813">Transport</keyword>
<dbReference type="PANTHER" id="PTHR45772">
    <property type="entry name" value="CONSERVED COMPONENT OF ABC TRANSPORTER FOR NATURAL AMINO ACIDS-RELATED"/>
    <property type="match status" value="1"/>
</dbReference>
<dbReference type="CDD" id="cd03218">
    <property type="entry name" value="ABC_YhbG"/>
    <property type="match status" value="1"/>
</dbReference>
<name>A0A3A5L1X9_9HYPH</name>
<proteinExistence type="inferred from homology"/>
<comment type="similarity">
    <text evidence="1">Belongs to the ABC transporter superfamily.</text>
</comment>
<evidence type="ECO:0000256" key="1">
    <source>
        <dbReference type="ARBA" id="ARBA00005417"/>
    </source>
</evidence>
<sequence length="272" mass="29322">MAGVASLLARLPGRAAGKLGTPATANVDSAKFKGTLIAKGLTKSYKGRKVVSGVTIGVRAGEAVGLLGPNGAGKTTCFYMVTGLVPVDEGTIEIDGFDVTSMPMYRRARLGIGYLPQEASIFRGLSVEQNIRAVLEVVEKSRKERERSLDELLEEFHISHLRKAPSLSLSGGERRRLEIARALATRPAYMLLDEPFAGIDPIAVADIQQLVRHLTARGIGVLITDHNVRETLGLIDRAYIIHAGQVLTHGRADEVVANADVRRLYLGEGFTL</sequence>
<evidence type="ECO:0000256" key="4">
    <source>
        <dbReference type="ARBA" id="ARBA00022840"/>
    </source>
</evidence>
<dbReference type="Gene3D" id="3.40.50.300">
    <property type="entry name" value="P-loop containing nucleotide triphosphate hydrolases"/>
    <property type="match status" value="1"/>
</dbReference>